<dbReference type="EMBL" id="PKMF04000134">
    <property type="protein sequence ID" value="KAK7847870.1"/>
    <property type="molecule type" value="Genomic_DNA"/>
</dbReference>
<organism evidence="3 4">
    <name type="scientific">Quercus suber</name>
    <name type="common">Cork oak</name>
    <dbReference type="NCBI Taxonomy" id="58331"/>
    <lineage>
        <taxon>Eukaryota</taxon>
        <taxon>Viridiplantae</taxon>
        <taxon>Streptophyta</taxon>
        <taxon>Embryophyta</taxon>
        <taxon>Tracheophyta</taxon>
        <taxon>Spermatophyta</taxon>
        <taxon>Magnoliopsida</taxon>
        <taxon>eudicotyledons</taxon>
        <taxon>Gunneridae</taxon>
        <taxon>Pentapetalae</taxon>
        <taxon>rosids</taxon>
        <taxon>fabids</taxon>
        <taxon>Fagales</taxon>
        <taxon>Fagaceae</taxon>
        <taxon>Quercus</taxon>
    </lineage>
</organism>
<comment type="caution">
    <text evidence="3">The sequence shown here is derived from an EMBL/GenBank/DDBJ whole genome shotgun (WGS) entry which is preliminary data.</text>
</comment>
<gene>
    <name evidence="3" type="primary">CUL3A_3</name>
    <name evidence="3" type="ORF">CFP56_006047</name>
</gene>
<dbReference type="InterPro" id="IPR016159">
    <property type="entry name" value="Cullin_repeat-like_dom_sf"/>
</dbReference>
<dbReference type="Gramene" id="rna-CFP56_58839">
    <property type="protein sequence ID" value="cds-POE68287.1"/>
    <property type="gene ID" value="gene-CFP56_58839"/>
</dbReference>
<dbReference type="InterPro" id="IPR001373">
    <property type="entry name" value="Cullin_N"/>
</dbReference>
<evidence type="ECO:0000256" key="1">
    <source>
        <dbReference type="ARBA" id="ARBA00006019"/>
    </source>
</evidence>
<dbReference type="Pfam" id="PF00888">
    <property type="entry name" value="Cullin"/>
    <property type="match status" value="1"/>
</dbReference>
<accession>A0AAW0L9J7</accession>
<dbReference type="Gene3D" id="1.20.1310.10">
    <property type="entry name" value="Cullin Repeats"/>
    <property type="match status" value="3"/>
</dbReference>
<dbReference type="FunFam" id="1.20.1310.10:FF:000001">
    <property type="entry name" value="Cullin 3"/>
    <property type="match status" value="1"/>
</dbReference>
<dbReference type="SUPFAM" id="SSF74788">
    <property type="entry name" value="Cullin repeat-like"/>
    <property type="match status" value="1"/>
</dbReference>
<dbReference type="GO" id="GO:0006511">
    <property type="term" value="P:ubiquitin-dependent protein catabolic process"/>
    <property type="evidence" value="ECO:0007669"/>
    <property type="project" value="InterPro"/>
</dbReference>
<dbReference type="Proteomes" id="UP000237347">
    <property type="component" value="Unassembled WGS sequence"/>
</dbReference>
<feature type="domain" description="Cullin N-terminal" evidence="2">
    <location>
        <begin position="2"/>
        <end position="229"/>
    </location>
</feature>
<evidence type="ECO:0000313" key="3">
    <source>
        <dbReference type="EMBL" id="KAK7847870.1"/>
    </source>
</evidence>
<evidence type="ECO:0000313" key="4">
    <source>
        <dbReference type="Proteomes" id="UP000237347"/>
    </source>
</evidence>
<proteinExistence type="inferred from homology"/>
<protein>
    <submittedName>
        <fullName evidence="3">Cullin-3a</fullName>
    </submittedName>
</protein>
<keyword evidence="4" id="KW-1185">Reference proteome</keyword>
<reference evidence="3 4" key="1">
    <citation type="journal article" date="2018" name="Sci. Data">
        <title>The draft genome sequence of cork oak.</title>
        <authorList>
            <person name="Ramos A.M."/>
            <person name="Usie A."/>
            <person name="Barbosa P."/>
            <person name="Barros P.M."/>
            <person name="Capote T."/>
            <person name="Chaves I."/>
            <person name="Simoes F."/>
            <person name="Abreu I."/>
            <person name="Carrasquinho I."/>
            <person name="Faro C."/>
            <person name="Guimaraes J.B."/>
            <person name="Mendonca D."/>
            <person name="Nobrega F."/>
            <person name="Rodrigues L."/>
            <person name="Saibo N.J.M."/>
            <person name="Varela M.C."/>
            <person name="Egas C."/>
            <person name="Matos J."/>
            <person name="Miguel C.M."/>
            <person name="Oliveira M.M."/>
            <person name="Ricardo C.P."/>
            <person name="Goncalves S."/>
        </authorList>
    </citation>
    <scope>NUCLEOTIDE SEQUENCE [LARGE SCALE GENOMIC DNA]</scope>
    <source>
        <strain evidence="4">cv. HL8</strain>
    </source>
</reference>
<evidence type="ECO:0000259" key="2">
    <source>
        <dbReference type="Pfam" id="PF00888"/>
    </source>
</evidence>
<dbReference type="AlphaFoldDB" id="A0AAW0L9J7"/>
<name>A0AAW0L9J7_QUESU</name>
<dbReference type="InterPro" id="IPR045093">
    <property type="entry name" value="Cullin"/>
</dbReference>
<sequence length="230" mass="27086">MLMYLDRTYIPSTHKTPVHELGMNLWRDNIIHSGKIQTRLLNTLLELVLKERTGKVINRGLMSNIIKMLMDLGSSVYQGDFKRPFLEVLAEFYRGESQKFIKCCDCGDYLKKAERRLNEKMERVTHYLDAQSETKITNVVEKEMIANHMVRLIQMENSGLVNMLLNNKCEDLGRMYVLFDWVQDGHLKMTSHIRETSKKLFTDPERLEDPIEFVQRLFDEKDKYDSIITS</sequence>
<dbReference type="GO" id="GO:0031625">
    <property type="term" value="F:ubiquitin protein ligase binding"/>
    <property type="evidence" value="ECO:0007669"/>
    <property type="project" value="InterPro"/>
</dbReference>
<comment type="similarity">
    <text evidence="1">Belongs to the cullin family.</text>
</comment>
<dbReference type="PANTHER" id="PTHR11932">
    <property type="entry name" value="CULLIN"/>
    <property type="match status" value="1"/>
</dbReference>